<keyword evidence="5 12" id="KW-1133">Transmembrane helix</keyword>
<dbReference type="PANTHER" id="PTHR47529:SF1">
    <property type="entry name" value="PERIPLASMIC CHAPERONE PPID"/>
    <property type="match status" value="1"/>
</dbReference>
<dbReference type="RefSeq" id="WP_113744619.1">
    <property type="nucleotide sequence ID" value="NZ_UAPV01000001.1"/>
</dbReference>
<feature type="domain" description="PpiC" evidence="13">
    <location>
        <begin position="270"/>
        <end position="361"/>
    </location>
</feature>
<keyword evidence="6 12" id="KW-0472">Membrane</keyword>
<keyword evidence="2" id="KW-1003">Cell membrane</keyword>
<comment type="similarity">
    <text evidence="8">Belongs to the PpiD chaperone family.</text>
</comment>
<evidence type="ECO:0000256" key="3">
    <source>
        <dbReference type="ARBA" id="ARBA00022519"/>
    </source>
</evidence>
<dbReference type="Pfam" id="PF13145">
    <property type="entry name" value="Rotamase_2"/>
    <property type="match status" value="1"/>
</dbReference>
<feature type="transmembrane region" description="Helical" evidence="12">
    <location>
        <begin position="17"/>
        <end position="36"/>
    </location>
</feature>
<evidence type="ECO:0000256" key="12">
    <source>
        <dbReference type="SAM" id="Phobius"/>
    </source>
</evidence>
<dbReference type="GO" id="GO:0005886">
    <property type="term" value="C:plasma membrane"/>
    <property type="evidence" value="ECO:0007669"/>
    <property type="project" value="UniProtKB-SubCell"/>
</dbReference>
<dbReference type="SUPFAM" id="SSF109998">
    <property type="entry name" value="Triger factor/SurA peptide-binding domain-like"/>
    <property type="match status" value="1"/>
</dbReference>
<dbReference type="Gene3D" id="3.10.50.40">
    <property type="match status" value="1"/>
</dbReference>
<evidence type="ECO:0000259" key="13">
    <source>
        <dbReference type="PROSITE" id="PS50198"/>
    </source>
</evidence>
<gene>
    <name evidence="14" type="primary">ppiD</name>
    <name evidence="14" type="ORF">NCTC13093_01975</name>
</gene>
<dbReference type="PANTHER" id="PTHR47529">
    <property type="entry name" value="PEPTIDYL-PROLYL CIS-TRANS ISOMERASE D"/>
    <property type="match status" value="1"/>
</dbReference>
<proteinExistence type="inferred from homology"/>
<protein>
    <recommendedName>
        <fullName evidence="9">Periplasmic chaperone PpiD</fullName>
    </recommendedName>
    <alternativeName>
        <fullName evidence="10">Periplasmic folding chaperone</fullName>
    </alternativeName>
</protein>
<evidence type="ECO:0000256" key="8">
    <source>
        <dbReference type="ARBA" id="ARBA00038408"/>
    </source>
</evidence>
<dbReference type="PROSITE" id="PS50198">
    <property type="entry name" value="PPIC_PPIASE_2"/>
    <property type="match status" value="1"/>
</dbReference>
<evidence type="ECO:0000256" key="4">
    <source>
        <dbReference type="ARBA" id="ARBA00022692"/>
    </source>
</evidence>
<accession>A0A2X0V844</accession>
<comment type="subcellular location">
    <subcellularLocation>
        <location evidence="1">Cell inner membrane</location>
        <topology evidence="1">Single-pass type II membrane protein</topology>
        <orientation evidence="1">Periplasmic side</orientation>
    </subcellularLocation>
</comment>
<dbReference type="Proteomes" id="UP000250086">
    <property type="component" value="Unassembled WGS sequence"/>
</dbReference>
<evidence type="ECO:0000256" key="6">
    <source>
        <dbReference type="ARBA" id="ARBA00023136"/>
    </source>
</evidence>
<name>A0A2X0V844_9GAMM</name>
<evidence type="ECO:0000313" key="14">
    <source>
        <dbReference type="EMBL" id="SPT70559.1"/>
    </source>
</evidence>
<keyword evidence="3" id="KW-0997">Cell inner membrane</keyword>
<dbReference type="GO" id="GO:0003755">
    <property type="term" value="F:peptidyl-prolyl cis-trans isomerase activity"/>
    <property type="evidence" value="ECO:0007669"/>
    <property type="project" value="UniProtKB-KW"/>
</dbReference>
<evidence type="ECO:0000256" key="10">
    <source>
        <dbReference type="ARBA" id="ARBA00042775"/>
    </source>
</evidence>
<dbReference type="InterPro" id="IPR046357">
    <property type="entry name" value="PPIase_dom_sf"/>
</dbReference>
<sequence length="635" mass="70491">MLSDTLRAGAESRVFKIILFLIILSFIFTGVGGYLIPRLNTDPVTVGEYKISAQEWNNQYNQQAQMLQRNYGAQAVSMLENPQYVKELKTQILENLIDNVAFNAAVYDANVRIGDNQVKDVIRSNPAFIKDGKFNNDLYIATVRNMGISPEYYGEQMRVSLMSTSVSEPLMRLASIPFDYEVKALSDIVSKVRYVDLYSIDKRDLTKSIKPSDDEVMAYYKDNSDKFKSPAVSKFNYIVLDMAKLMNEVVVDDEKLDEYFNMHHEDFKVAQKRGVYHLAVAKGSEAQSKIDAIKADLKAGTSFVDVADKYGIDKDNIDLGLISRGSVAPNLEEAVFAIDGVGGVSDAIVDDFGTHFVGVYKIEEEHTPSLSEVKSEVRTAYINEEARKLFNEKSQTLADMSFENPDSLDATAKALNLEIMDSGDFSYGDSKAVWPLNTKAMQDAAFNEENINSHMNSSPVNVSDSVVAVINIYDYKASALKSFDEVKDEAYALTVDSQSVKKAEQLLQDYAKSIASGSAKAPEGIEIKSSKNIALPRGDNAYDPEFGMAVYAIENAKNAYTIATNKGVPTLAVLLEEKADPNFDATMYNSALSVQMMQLNSQMGATMLRQGARELNEIVYNQEAIDLVLKTDEME</sequence>
<evidence type="ECO:0000313" key="15">
    <source>
        <dbReference type="Proteomes" id="UP000250086"/>
    </source>
</evidence>
<evidence type="ECO:0000256" key="2">
    <source>
        <dbReference type="ARBA" id="ARBA00022475"/>
    </source>
</evidence>
<evidence type="ECO:0000256" key="11">
    <source>
        <dbReference type="PROSITE-ProRule" id="PRU00278"/>
    </source>
</evidence>
<dbReference type="EMBL" id="UAPV01000001">
    <property type="protein sequence ID" value="SPT70559.1"/>
    <property type="molecule type" value="Genomic_DNA"/>
</dbReference>
<evidence type="ECO:0000256" key="5">
    <source>
        <dbReference type="ARBA" id="ARBA00022989"/>
    </source>
</evidence>
<keyword evidence="11" id="KW-0697">Rotamase</keyword>
<dbReference type="AlphaFoldDB" id="A0A2X0V844"/>
<evidence type="ECO:0000256" key="9">
    <source>
        <dbReference type="ARBA" id="ARBA00040743"/>
    </source>
</evidence>
<evidence type="ECO:0000256" key="7">
    <source>
        <dbReference type="ARBA" id="ARBA00023186"/>
    </source>
</evidence>
<dbReference type="Gene3D" id="1.10.4030.10">
    <property type="entry name" value="Porin chaperone SurA, peptide-binding domain"/>
    <property type="match status" value="1"/>
</dbReference>
<keyword evidence="11 14" id="KW-0413">Isomerase</keyword>
<reference evidence="14 15" key="1">
    <citation type="submission" date="2018-06" db="EMBL/GenBank/DDBJ databases">
        <authorList>
            <consortium name="Pathogen Informatics"/>
            <person name="Doyle S."/>
        </authorList>
    </citation>
    <scope>NUCLEOTIDE SEQUENCE [LARGE SCALE GENOMIC DNA]</scope>
    <source>
        <strain evidence="14 15">NCTC13093</strain>
    </source>
</reference>
<dbReference type="InterPro" id="IPR052029">
    <property type="entry name" value="PpiD_chaperone"/>
</dbReference>
<dbReference type="Pfam" id="PF13624">
    <property type="entry name" value="SurA_N_3"/>
    <property type="match status" value="1"/>
</dbReference>
<organism evidence="14 15">
    <name type="scientific">Anaerobiospirillum thomasii</name>
    <dbReference type="NCBI Taxonomy" id="179995"/>
    <lineage>
        <taxon>Bacteria</taxon>
        <taxon>Pseudomonadati</taxon>
        <taxon>Pseudomonadota</taxon>
        <taxon>Gammaproteobacteria</taxon>
        <taxon>Aeromonadales</taxon>
        <taxon>Succinivibrionaceae</taxon>
        <taxon>Anaerobiospirillum</taxon>
    </lineage>
</organism>
<keyword evidence="4 12" id="KW-0812">Transmembrane</keyword>
<dbReference type="InterPro" id="IPR000297">
    <property type="entry name" value="PPIase_PpiC"/>
</dbReference>
<dbReference type="InterPro" id="IPR027304">
    <property type="entry name" value="Trigger_fact/SurA_dom_sf"/>
</dbReference>
<keyword evidence="15" id="KW-1185">Reference proteome</keyword>
<dbReference type="SUPFAM" id="SSF54534">
    <property type="entry name" value="FKBP-like"/>
    <property type="match status" value="1"/>
</dbReference>
<keyword evidence="7" id="KW-0143">Chaperone</keyword>
<evidence type="ECO:0000256" key="1">
    <source>
        <dbReference type="ARBA" id="ARBA00004382"/>
    </source>
</evidence>